<evidence type="ECO:0000313" key="1">
    <source>
        <dbReference type="EMBL" id="SVA38978.1"/>
    </source>
</evidence>
<protein>
    <submittedName>
        <fullName evidence="1">Uncharacterized protein</fullName>
    </submittedName>
</protein>
<reference evidence="1" key="1">
    <citation type="submission" date="2018-05" db="EMBL/GenBank/DDBJ databases">
        <authorList>
            <person name="Lanie J.A."/>
            <person name="Ng W.-L."/>
            <person name="Kazmierczak K.M."/>
            <person name="Andrzejewski T.M."/>
            <person name="Davidsen T.M."/>
            <person name="Wayne K.J."/>
            <person name="Tettelin H."/>
            <person name="Glass J.I."/>
            <person name="Rusch D."/>
            <person name="Podicherti R."/>
            <person name="Tsui H.-C.T."/>
            <person name="Winkler M.E."/>
        </authorList>
    </citation>
    <scope>NUCLEOTIDE SEQUENCE</scope>
</reference>
<name>A0A381VGS2_9ZZZZ</name>
<organism evidence="1">
    <name type="scientific">marine metagenome</name>
    <dbReference type="NCBI Taxonomy" id="408172"/>
    <lineage>
        <taxon>unclassified sequences</taxon>
        <taxon>metagenomes</taxon>
        <taxon>ecological metagenomes</taxon>
    </lineage>
</organism>
<dbReference type="EMBL" id="UINC01008668">
    <property type="protein sequence ID" value="SVA38978.1"/>
    <property type="molecule type" value="Genomic_DNA"/>
</dbReference>
<dbReference type="AlphaFoldDB" id="A0A381VGS2"/>
<proteinExistence type="predicted"/>
<accession>A0A381VGS2</accession>
<sequence length="343" mass="38347">MKKYLFIVLLVPFWSCEDEVPADDTLHTFELHSNDRVSSLLMTDSEYNNWVTNDGFTDPNLRIDLINDIYKKFPDKYDFIFLVLNEPSIPSSLYYYGMLIGVSNDVQGIGKYIYDYSSDYGSSGKLKAVMQLTGLEYLKYGPALHELAHQWANFALPTHSVDAPGSDITSYLYGSHWGFTGGSTPGQLGGFKQSSLIENGNNSYTVDEFGPFANGGNGIPYNELELYLMGMIPISSVSNFDMFTDITSLTVNSSTFDFTASTRTTYTPESLEELLDERVPSAGNSQKDFKLLVVVITEDPLSDDEWNRVDATAEWFSKKEDDGTSLYNFWEATNGAGSITIEN</sequence>
<gene>
    <name evidence="1" type="ORF">METZ01_LOCUS91832</name>
</gene>